<sequence>MEQGRTPDFYQFWDELMTERLKYHGRQLRSSYREEGTYSGKRSNSTLCSDQISRRGKKGNSNVGIISDDVIEITKAVYQQHTDKNQEIQKEGSDSISLAEVEENEVIEVDAISKL</sequence>
<dbReference type="Proteomes" id="UP000789702">
    <property type="component" value="Unassembled WGS sequence"/>
</dbReference>
<dbReference type="EMBL" id="CAJVPU010009708">
    <property type="protein sequence ID" value="CAG8597752.1"/>
    <property type="molecule type" value="Genomic_DNA"/>
</dbReference>
<accession>A0ACA9ML17</accession>
<protein>
    <submittedName>
        <fullName evidence="1">7249_t:CDS:1</fullName>
    </submittedName>
</protein>
<keyword evidence="2" id="KW-1185">Reference proteome</keyword>
<evidence type="ECO:0000313" key="1">
    <source>
        <dbReference type="EMBL" id="CAG8597752.1"/>
    </source>
</evidence>
<comment type="caution">
    <text evidence="1">The sequence shown here is derived from an EMBL/GenBank/DDBJ whole genome shotgun (WGS) entry which is preliminary data.</text>
</comment>
<gene>
    <name evidence="1" type="ORF">DHETER_LOCUS7122</name>
</gene>
<reference evidence="1" key="1">
    <citation type="submission" date="2021-06" db="EMBL/GenBank/DDBJ databases">
        <authorList>
            <person name="Kallberg Y."/>
            <person name="Tangrot J."/>
            <person name="Rosling A."/>
        </authorList>
    </citation>
    <scope>NUCLEOTIDE SEQUENCE</scope>
    <source>
        <strain evidence="1">IL203A</strain>
    </source>
</reference>
<proteinExistence type="predicted"/>
<organism evidence="1 2">
    <name type="scientific">Dentiscutata heterogama</name>
    <dbReference type="NCBI Taxonomy" id="1316150"/>
    <lineage>
        <taxon>Eukaryota</taxon>
        <taxon>Fungi</taxon>
        <taxon>Fungi incertae sedis</taxon>
        <taxon>Mucoromycota</taxon>
        <taxon>Glomeromycotina</taxon>
        <taxon>Glomeromycetes</taxon>
        <taxon>Diversisporales</taxon>
        <taxon>Gigasporaceae</taxon>
        <taxon>Dentiscutata</taxon>
    </lineage>
</organism>
<evidence type="ECO:0000313" key="2">
    <source>
        <dbReference type="Proteomes" id="UP000789702"/>
    </source>
</evidence>
<feature type="non-terminal residue" evidence="1">
    <location>
        <position position="115"/>
    </location>
</feature>
<name>A0ACA9ML17_9GLOM</name>